<dbReference type="OrthoDB" id="3635128at2759"/>
<dbReference type="AlphaFoldDB" id="A0A4V5N843"/>
<gene>
    <name evidence="2" type="ORF">B0A50_01567</name>
</gene>
<name>A0A4V5N843_9PEZI</name>
<feature type="compositionally biased region" description="Polar residues" evidence="1">
    <location>
        <begin position="429"/>
        <end position="446"/>
    </location>
</feature>
<comment type="caution">
    <text evidence="2">The sequence shown here is derived from an EMBL/GenBank/DDBJ whole genome shotgun (WGS) entry which is preliminary data.</text>
</comment>
<evidence type="ECO:0000256" key="1">
    <source>
        <dbReference type="SAM" id="MobiDB-lite"/>
    </source>
</evidence>
<protein>
    <submittedName>
        <fullName evidence="2">Uncharacterized protein</fullName>
    </submittedName>
</protein>
<evidence type="ECO:0000313" key="3">
    <source>
        <dbReference type="Proteomes" id="UP000308549"/>
    </source>
</evidence>
<feature type="region of interest" description="Disordered" evidence="1">
    <location>
        <begin position="429"/>
        <end position="450"/>
    </location>
</feature>
<dbReference type="Proteomes" id="UP000308549">
    <property type="component" value="Unassembled WGS sequence"/>
</dbReference>
<organism evidence="2 3">
    <name type="scientific">Salinomyces thailandicus</name>
    <dbReference type="NCBI Taxonomy" id="706561"/>
    <lineage>
        <taxon>Eukaryota</taxon>
        <taxon>Fungi</taxon>
        <taxon>Dikarya</taxon>
        <taxon>Ascomycota</taxon>
        <taxon>Pezizomycotina</taxon>
        <taxon>Dothideomycetes</taxon>
        <taxon>Dothideomycetidae</taxon>
        <taxon>Mycosphaerellales</taxon>
        <taxon>Teratosphaeriaceae</taxon>
        <taxon>Salinomyces</taxon>
    </lineage>
</organism>
<feature type="compositionally biased region" description="Polar residues" evidence="1">
    <location>
        <begin position="281"/>
        <end position="296"/>
    </location>
</feature>
<feature type="region of interest" description="Disordered" evidence="1">
    <location>
        <begin position="102"/>
        <end position="125"/>
    </location>
</feature>
<evidence type="ECO:0000313" key="2">
    <source>
        <dbReference type="EMBL" id="TKA32459.1"/>
    </source>
</evidence>
<keyword evidence="3" id="KW-1185">Reference proteome</keyword>
<sequence length="467" mass="51429">MTSVFDPALGLDGSTLFHDDHHHAPDVDHDDQSDHNATMSTRQKCVVLDTYRAEIEARTLAGETCVQIAQALAAKGFDTHPSSVARKRLRWGLRHRAQRTFKAPLNRRAPSPGHGDASDRERTPEYAGLTPFAKDSRRAEITRLTEQGKTAEEIADILTARGAVFKKGASTVWRLQTFWKIVPYDGDRARRRGKGRTLSAQESSAGRAAREAEKAAWDALTDEEREARLREKRRLANERKAEKKREEKERAEAERGRVTHYPTNCAFGPPQKRHVPRASPSLDQQPQGLPNTQSPTIGAGEAAEDVHNQDDEPIQIDTDPSSSEDESDYGDATMQWHGGDESTPPTSMEADAASYPAPSSRQPQQPIQPQHHRQVFSTDRAQHHQHPTTPPPLTASSDVMSAQIIADLASSTVTAAHDLKALTLAFQTGRSTSGSSSALPPTSQEVSAAKRKVWEAARSVMELAQDH</sequence>
<proteinExistence type="predicted"/>
<feature type="region of interest" description="Disordered" evidence="1">
    <location>
        <begin position="237"/>
        <end position="396"/>
    </location>
</feature>
<feature type="compositionally biased region" description="Basic and acidic residues" evidence="1">
    <location>
        <begin position="237"/>
        <end position="257"/>
    </location>
</feature>
<dbReference type="EMBL" id="NAJL01000005">
    <property type="protein sequence ID" value="TKA32459.1"/>
    <property type="molecule type" value="Genomic_DNA"/>
</dbReference>
<feature type="region of interest" description="Disordered" evidence="1">
    <location>
        <begin position="189"/>
        <end position="218"/>
    </location>
</feature>
<feature type="compositionally biased region" description="Low complexity" evidence="1">
    <location>
        <begin position="352"/>
        <end position="369"/>
    </location>
</feature>
<accession>A0A4V5N843</accession>
<reference evidence="2 3" key="1">
    <citation type="submission" date="2017-03" db="EMBL/GenBank/DDBJ databases">
        <title>Genomes of endolithic fungi from Antarctica.</title>
        <authorList>
            <person name="Coleine C."/>
            <person name="Masonjones S."/>
            <person name="Stajich J.E."/>
        </authorList>
    </citation>
    <scope>NUCLEOTIDE SEQUENCE [LARGE SCALE GENOMIC DNA]</scope>
    <source>
        <strain evidence="2 3">CCFEE 6315</strain>
    </source>
</reference>